<gene>
    <name evidence="2" type="ORF">KI809_08130</name>
</gene>
<reference evidence="2 3" key="1">
    <citation type="submission" date="2021-05" db="EMBL/GenBank/DDBJ databases">
        <title>The draft genome of Geobacter pelophilus DSM 12255.</title>
        <authorList>
            <person name="Xu Z."/>
            <person name="Masuda Y."/>
            <person name="Itoh H."/>
            <person name="Senoo K."/>
        </authorList>
    </citation>
    <scope>NUCLEOTIDE SEQUENCE [LARGE SCALE GENOMIC DNA]</scope>
    <source>
        <strain evidence="2 3">DSM 12255</strain>
    </source>
</reference>
<keyword evidence="1" id="KW-0812">Transmembrane</keyword>
<dbReference type="InterPro" id="IPR038318">
    <property type="entry name" value="KdpD_sf"/>
</dbReference>
<sequence>MESPEKSIIKGWRYNHPLALAQHKTATVVVSVITLLFLCWLDFITGYEFGFFIFYFVPVAFASWYGGKGKGVAMAVMSSICWYLSDRLTHHPYSRPYFIYWETFMRLASFLTTSLTLSRIRGLVLNEEKLMADLVAAHEELHQYRKVDQDK</sequence>
<dbReference type="AlphaFoldDB" id="A0AAW4L5I1"/>
<evidence type="ECO:0000256" key="1">
    <source>
        <dbReference type="SAM" id="Phobius"/>
    </source>
</evidence>
<feature type="transmembrane region" description="Helical" evidence="1">
    <location>
        <begin position="21"/>
        <end position="43"/>
    </location>
</feature>
<protein>
    <recommendedName>
        <fullName evidence="4">DUF4118 domain-containing protein</fullName>
    </recommendedName>
</protein>
<evidence type="ECO:0000313" key="3">
    <source>
        <dbReference type="Proteomes" id="UP000811899"/>
    </source>
</evidence>
<dbReference type="RefSeq" id="WP_214171026.1">
    <property type="nucleotide sequence ID" value="NZ_JAHCVJ010000002.1"/>
</dbReference>
<name>A0AAW4L5I1_9BACT</name>
<dbReference type="EMBL" id="JAHCVJ010000002">
    <property type="protein sequence ID" value="MBT0664268.1"/>
    <property type="molecule type" value="Genomic_DNA"/>
</dbReference>
<keyword evidence="1" id="KW-0472">Membrane</keyword>
<evidence type="ECO:0008006" key="4">
    <source>
        <dbReference type="Google" id="ProtNLM"/>
    </source>
</evidence>
<proteinExistence type="predicted"/>
<organism evidence="2 3">
    <name type="scientific">Geoanaerobacter pelophilus</name>
    <dbReference type="NCBI Taxonomy" id="60036"/>
    <lineage>
        <taxon>Bacteria</taxon>
        <taxon>Pseudomonadati</taxon>
        <taxon>Thermodesulfobacteriota</taxon>
        <taxon>Desulfuromonadia</taxon>
        <taxon>Geobacterales</taxon>
        <taxon>Geobacteraceae</taxon>
        <taxon>Geoanaerobacter</taxon>
    </lineage>
</organism>
<accession>A0AAW4L5I1</accession>
<feature type="transmembrane region" description="Helical" evidence="1">
    <location>
        <begin position="49"/>
        <end position="67"/>
    </location>
</feature>
<dbReference type="Gene3D" id="1.20.120.620">
    <property type="entry name" value="Backbone structure of the membrane domain of e. Coli histidine kinase receptor kdpd"/>
    <property type="match status" value="1"/>
</dbReference>
<evidence type="ECO:0000313" key="2">
    <source>
        <dbReference type="EMBL" id="MBT0664268.1"/>
    </source>
</evidence>
<comment type="caution">
    <text evidence="2">The sequence shown here is derived from an EMBL/GenBank/DDBJ whole genome shotgun (WGS) entry which is preliminary data.</text>
</comment>
<keyword evidence="1" id="KW-1133">Transmembrane helix</keyword>
<dbReference type="Proteomes" id="UP000811899">
    <property type="component" value="Unassembled WGS sequence"/>
</dbReference>
<keyword evidence="3" id="KW-1185">Reference proteome</keyword>